<dbReference type="InterPro" id="IPR001296">
    <property type="entry name" value="Glyco_trans_1"/>
</dbReference>
<dbReference type="KEGG" id="thl:TEH_03960"/>
<feature type="domain" description="Glycosyltransferase subfamily 4-like N-terminal" evidence="2">
    <location>
        <begin position="3"/>
        <end position="147"/>
    </location>
</feature>
<organism evidence="3 4">
    <name type="scientific">Tetragenococcus halophilus (strain DSM 20338 / JCM 20259 / NCIMB 9735 / NBRC 12172)</name>
    <name type="common">Pediococcus halophilus</name>
    <dbReference type="NCBI Taxonomy" id="945021"/>
    <lineage>
        <taxon>Bacteria</taxon>
        <taxon>Bacillati</taxon>
        <taxon>Bacillota</taxon>
        <taxon>Bacilli</taxon>
        <taxon>Lactobacillales</taxon>
        <taxon>Enterococcaceae</taxon>
        <taxon>Tetragenococcus</taxon>
    </lineage>
</organism>
<gene>
    <name evidence="3" type="ordered locus">TEH_03960</name>
</gene>
<accession>A0AAN1VQ74</accession>
<dbReference type="CDD" id="cd03808">
    <property type="entry name" value="GT4_CapM-like"/>
    <property type="match status" value="1"/>
</dbReference>
<evidence type="ECO:0000313" key="3">
    <source>
        <dbReference type="EMBL" id="BAK93723.1"/>
    </source>
</evidence>
<dbReference type="SUPFAM" id="SSF53756">
    <property type="entry name" value="UDP-Glycosyltransferase/glycogen phosphorylase"/>
    <property type="match status" value="1"/>
</dbReference>
<proteinExistence type="predicted"/>
<dbReference type="PANTHER" id="PTHR12526:SF630">
    <property type="entry name" value="GLYCOSYLTRANSFERASE"/>
    <property type="match status" value="1"/>
</dbReference>
<keyword evidence="3" id="KW-0328">Glycosyltransferase</keyword>
<dbReference type="GO" id="GO:0016757">
    <property type="term" value="F:glycosyltransferase activity"/>
    <property type="evidence" value="ECO:0007669"/>
    <property type="project" value="UniProtKB-KW"/>
</dbReference>
<dbReference type="Pfam" id="PF13477">
    <property type="entry name" value="Glyco_trans_4_2"/>
    <property type="match status" value="1"/>
</dbReference>
<dbReference type="EC" id="2.4.-.-" evidence="3"/>
<reference evidence="3 4" key="1">
    <citation type="submission" date="2011-01" db="EMBL/GenBank/DDBJ databases">
        <title>Whole genome sequence of Tetragenococcus halophilus NBRC 12172.</title>
        <authorList>
            <person name="Nakazawa H."/>
            <person name="Omata S."/>
            <person name="Koga C."/>
            <person name="Watanabe Y."/>
            <person name="Katano Y."/>
            <person name="Ito N."/>
            <person name="Tsukatani N."/>
            <person name="Ankai A."/>
            <person name="Oguchi A."/>
            <person name="Fukui S."/>
            <person name="Yashiro I."/>
            <person name="Kamata S."/>
            <person name="Hashimoto Y."/>
            <person name="Yamazaki J."/>
            <person name="Taguchi H."/>
            <person name="Tanaka A."/>
            <person name="Koyama T."/>
            <person name="Ichige A."/>
            <person name="Hanya Y."/>
            <person name="Tanikawa S."/>
            <person name="Yamazaki S."/>
            <person name="Fujita N."/>
        </authorList>
    </citation>
    <scope>NUCLEOTIDE SEQUENCE [LARGE SCALE GENOMIC DNA]</scope>
    <source>
        <strain evidence="4">DSM 20338 / JCM 20259 / NCIMB 9735 / NBRC 12172</strain>
    </source>
</reference>
<dbReference type="Gene3D" id="3.40.50.2000">
    <property type="entry name" value="Glycogen Phosphorylase B"/>
    <property type="match status" value="2"/>
</dbReference>
<dbReference type="AlphaFoldDB" id="A0AAN1VQ74"/>
<dbReference type="RefSeq" id="WP_014123792.1">
    <property type="nucleotide sequence ID" value="NC_016052.1"/>
</dbReference>
<dbReference type="Proteomes" id="UP000002663">
    <property type="component" value="Chromosome"/>
</dbReference>
<keyword evidence="3" id="KW-0808">Transferase</keyword>
<evidence type="ECO:0000313" key="4">
    <source>
        <dbReference type="Proteomes" id="UP000002663"/>
    </source>
</evidence>
<sequence length="368" mass="42751">MTKVLLIANHPTYVFTLRREIIEKLIEKNYNVAICCPYGEKIDFFRNMGCNFYDSNLHRHGKNLFQEISLKRNYGRIMDSYKPDIILTFTIKPNLYAGMESAKRNIPYIMNITGLGKPLENESFLQKFLLRVYKHAIRKVSAIMFQNTENMKFFKDNNLSTGNDVLLPGSGVNTTYFNYLDYPKSKKVKFVFISRVMKEKGIEEFLAAAKEINKKYPKTEFHICGFLEDEYKEKIDELSKKDYIIYHGMVSDMRKVLEDMNCTIHPSYYPEGMSNVLLESAASGRPIITTNRSGCGEIVDDEISGYIVKQKDSKDLVAKIEQFLSLSDEEKEIMGIFGRKKVKKEFERSIVVNKYLSEIKNSLYSTYK</sequence>
<dbReference type="InterPro" id="IPR028098">
    <property type="entry name" value="Glyco_trans_4-like_N"/>
</dbReference>
<name>A0AAN1VQ74_TETHN</name>
<protein>
    <submittedName>
        <fullName evidence="3">Glycosyltransferase</fullName>
        <ecNumber evidence="3">2.4.-.-</ecNumber>
    </submittedName>
</protein>
<dbReference type="EMBL" id="AP012046">
    <property type="protein sequence ID" value="BAK93723.1"/>
    <property type="molecule type" value="Genomic_DNA"/>
</dbReference>
<evidence type="ECO:0000259" key="1">
    <source>
        <dbReference type="Pfam" id="PF00534"/>
    </source>
</evidence>
<evidence type="ECO:0000259" key="2">
    <source>
        <dbReference type="Pfam" id="PF13477"/>
    </source>
</evidence>
<feature type="domain" description="Glycosyl transferase family 1" evidence="1">
    <location>
        <begin position="185"/>
        <end position="339"/>
    </location>
</feature>
<dbReference type="PANTHER" id="PTHR12526">
    <property type="entry name" value="GLYCOSYLTRANSFERASE"/>
    <property type="match status" value="1"/>
</dbReference>
<dbReference type="Pfam" id="PF00534">
    <property type="entry name" value="Glycos_transf_1"/>
    <property type="match status" value="1"/>
</dbReference>